<keyword evidence="6" id="KW-1133">Transmembrane helix</keyword>
<organism evidence="8 9">
    <name type="scientific">Lactobacillus xylocopicola</name>
    <dbReference type="NCBI Taxonomy" id="2976676"/>
    <lineage>
        <taxon>Bacteria</taxon>
        <taxon>Bacillati</taxon>
        <taxon>Bacillota</taxon>
        <taxon>Bacilli</taxon>
        <taxon>Lactobacillales</taxon>
        <taxon>Lactobacillaceae</taxon>
        <taxon>Lactobacillus</taxon>
    </lineage>
</organism>
<comment type="similarity">
    <text evidence="3 6">Belongs to the peptidase S26 family.</text>
</comment>
<evidence type="ECO:0000313" key="9">
    <source>
        <dbReference type="Proteomes" id="UP001321741"/>
    </source>
</evidence>
<protein>
    <recommendedName>
        <fullName evidence="4 6">Signal peptidase I</fullName>
        <ecNumber evidence="4 6">3.4.21.89</ecNumber>
    </recommendedName>
</protein>
<keyword evidence="6" id="KW-0472">Membrane</keyword>
<dbReference type="InterPro" id="IPR000223">
    <property type="entry name" value="Pept_S26A_signal_pept_1"/>
</dbReference>
<dbReference type="Gene3D" id="2.10.109.10">
    <property type="entry name" value="Umud Fragment, subunit A"/>
    <property type="match status" value="1"/>
</dbReference>
<dbReference type="InterPro" id="IPR036286">
    <property type="entry name" value="LexA/Signal_pep-like_sf"/>
</dbReference>
<dbReference type="EC" id="3.4.21.89" evidence="4 6"/>
<dbReference type="EMBL" id="AP026803">
    <property type="protein sequence ID" value="BDR59774.1"/>
    <property type="molecule type" value="Genomic_DNA"/>
</dbReference>
<feature type="domain" description="Peptidase S26" evidence="7">
    <location>
        <begin position="22"/>
        <end position="192"/>
    </location>
</feature>
<reference evidence="8 9" key="1">
    <citation type="journal article" date="2023" name="Microbiol. Spectr.">
        <title>Symbiosis of Carpenter Bees with Uncharacterized Lactic Acid Bacteria Showing NAD Auxotrophy.</title>
        <authorList>
            <person name="Kawasaki S."/>
            <person name="Ozawa K."/>
            <person name="Mori T."/>
            <person name="Yamamoto A."/>
            <person name="Ito M."/>
            <person name="Ohkuma M."/>
            <person name="Sakamoto M."/>
            <person name="Matsutani M."/>
        </authorList>
    </citation>
    <scope>NUCLEOTIDE SEQUENCE [LARGE SCALE GENOMIC DNA]</scope>
    <source>
        <strain evidence="8 9">Kim32-2</strain>
    </source>
</reference>
<evidence type="ECO:0000256" key="2">
    <source>
        <dbReference type="ARBA" id="ARBA00004401"/>
    </source>
</evidence>
<evidence type="ECO:0000256" key="3">
    <source>
        <dbReference type="ARBA" id="ARBA00009370"/>
    </source>
</evidence>
<dbReference type="InterPro" id="IPR019533">
    <property type="entry name" value="Peptidase_S26"/>
</dbReference>
<comment type="subcellular location">
    <subcellularLocation>
        <location evidence="2">Cell membrane</location>
        <topology evidence="2">Single-pass type II membrane protein</topology>
    </subcellularLocation>
    <subcellularLocation>
        <location evidence="6">Membrane</location>
        <topology evidence="6">Single-pass type II membrane protein</topology>
    </subcellularLocation>
</comment>
<evidence type="ECO:0000313" key="8">
    <source>
        <dbReference type="EMBL" id="BDR59774.1"/>
    </source>
</evidence>
<dbReference type="CDD" id="cd06530">
    <property type="entry name" value="S26_SPase_I"/>
    <property type="match status" value="1"/>
</dbReference>
<evidence type="ECO:0000259" key="7">
    <source>
        <dbReference type="Pfam" id="PF10502"/>
    </source>
</evidence>
<accession>A0ABM8BEW2</accession>
<dbReference type="Pfam" id="PF10502">
    <property type="entry name" value="Peptidase_S26"/>
    <property type="match status" value="1"/>
</dbReference>
<evidence type="ECO:0000256" key="1">
    <source>
        <dbReference type="ARBA" id="ARBA00000677"/>
    </source>
</evidence>
<dbReference type="PANTHER" id="PTHR43390:SF1">
    <property type="entry name" value="CHLOROPLAST PROCESSING PEPTIDASE"/>
    <property type="match status" value="1"/>
</dbReference>
<dbReference type="PROSITE" id="PS00761">
    <property type="entry name" value="SPASE_I_3"/>
    <property type="match status" value="1"/>
</dbReference>
<dbReference type="PANTHER" id="PTHR43390">
    <property type="entry name" value="SIGNAL PEPTIDASE I"/>
    <property type="match status" value="1"/>
</dbReference>
<keyword evidence="5 6" id="KW-0378">Hydrolase</keyword>
<proteinExistence type="inferred from homology"/>
<dbReference type="RefSeq" id="WP_317637504.1">
    <property type="nucleotide sequence ID" value="NZ_AP026803.1"/>
</dbReference>
<evidence type="ECO:0000256" key="5">
    <source>
        <dbReference type="ARBA" id="ARBA00022801"/>
    </source>
</evidence>
<keyword evidence="6" id="KW-0812">Transmembrane</keyword>
<dbReference type="SUPFAM" id="SSF51306">
    <property type="entry name" value="LexA/Signal peptidase"/>
    <property type="match status" value="1"/>
</dbReference>
<feature type="transmembrane region" description="Helical" evidence="6">
    <location>
        <begin position="20"/>
        <end position="42"/>
    </location>
</feature>
<name>A0ABM8BEW2_9LACO</name>
<gene>
    <name evidence="8" type="ORF">KIM322_00350</name>
</gene>
<dbReference type="PRINTS" id="PR00727">
    <property type="entry name" value="LEADERPTASE"/>
</dbReference>
<dbReference type="InterPro" id="IPR019758">
    <property type="entry name" value="Pept_S26A_signal_pept_1_CS"/>
</dbReference>
<keyword evidence="6" id="KW-0645">Protease</keyword>
<dbReference type="Proteomes" id="UP001321741">
    <property type="component" value="Chromosome"/>
</dbReference>
<comment type="catalytic activity">
    <reaction evidence="1 6">
        <text>Cleavage of hydrophobic, N-terminal signal or leader sequences from secreted and periplasmic proteins.</text>
        <dbReference type="EC" id="3.4.21.89"/>
    </reaction>
</comment>
<keyword evidence="9" id="KW-1185">Reference proteome</keyword>
<dbReference type="NCBIfam" id="TIGR02227">
    <property type="entry name" value="sigpep_I_bact"/>
    <property type="match status" value="1"/>
</dbReference>
<evidence type="ECO:0000256" key="6">
    <source>
        <dbReference type="RuleBase" id="RU362042"/>
    </source>
</evidence>
<evidence type="ECO:0000256" key="4">
    <source>
        <dbReference type="ARBA" id="ARBA00013208"/>
    </source>
</evidence>
<sequence length="200" mass="23066">MSNSKNKQNSQQEESLGKFILDIVVMMVVILGGYYLLFNFVLSNDRVSGPSMQPTFEDGDRLISVRNFEPRRDDIVILKAPKKANDPGALYIKRIIGLPGDTVESKNDQMYINGKKMAQPFLNNSYKKKHTDPRNPYTNNFNIGSWISTKRKHVPQGHYFVMGDHRDVSSDSRRFGFVKRSEIIGQVKLRYWPFNQIQGF</sequence>